<gene>
    <name evidence="1" type="ORF">ABID49_002606</name>
</gene>
<sequence>MTTPEQTAIELTMKAMDNDYIMKKYPGDYEDREMAAVYYTDLNARLAMEFHRVVLAYLKGEKVPDRPPYPHSLSHKIRHFDEWEDGY</sequence>
<organism evidence="1 2">
    <name type="scientific">Bhargavaea ullalensis</name>
    <dbReference type="NCBI Taxonomy" id="1265685"/>
    <lineage>
        <taxon>Bacteria</taxon>
        <taxon>Bacillati</taxon>
        <taxon>Bacillota</taxon>
        <taxon>Bacilli</taxon>
        <taxon>Bacillales</taxon>
        <taxon>Caryophanaceae</taxon>
        <taxon>Bhargavaea</taxon>
    </lineage>
</organism>
<name>A0ABV2GEM7_9BACL</name>
<keyword evidence="2" id="KW-1185">Reference proteome</keyword>
<protein>
    <recommendedName>
        <fullName evidence="3">HEPN domain-containing protein</fullName>
    </recommendedName>
</protein>
<dbReference type="RefSeq" id="WP_040226836.1">
    <property type="nucleotide sequence ID" value="NZ_JBEPLW010000030.1"/>
</dbReference>
<dbReference type="Proteomes" id="UP001549099">
    <property type="component" value="Unassembled WGS sequence"/>
</dbReference>
<evidence type="ECO:0000313" key="2">
    <source>
        <dbReference type="Proteomes" id="UP001549099"/>
    </source>
</evidence>
<evidence type="ECO:0000313" key="1">
    <source>
        <dbReference type="EMBL" id="MET3576677.1"/>
    </source>
</evidence>
<reference evidence="1 2" key="1">
    <citation type="submission" date="2024-06" db="EMBL/GenBank/DDBJ databases">
        <title>Genomic Encyclopedia of Type Strains, Phase IV (KMG-IV): sequencing the most valuable type-strain genomes for metagenomic binning, comparative biology and taxonomic classification.</title>
        <authorList>
            <person name="Goeker M."/>
        </authorList>
    </citation>
    <scope>NUCLEOTIDE SEQUENCE [LARGE SCALE GENOMIC DNA]</scope>
    <source>
        <strain evidence="1 2">DSM 26128</strain>
    </source>
</reference>
<evidence type="ECO:0008006" key="3">
    <source>
        <dbReference type="Google" id="ProtNLM"/>
    </source>
</evidence>
<dbReference type="EMBL" id="JBEPLW010000030">
    <property type="protein sequence ID" value="MET3576677.1"/>
    <property type="molecule type" value="Genomic_DNA"/>
</dbReference>
<proteinExistence type="predicted"/>
<accession>A0ABV2GEM7</accession>
<comment type="caution">
    <text evidence="1">The sequence shown here is derived from an EMBL/GenBank/DDBJ whole genome shotgun (WGS) entry which is preliminary data.</text>
</comment>